<dbReference type="GO" id="GO:0020037">
    <property type="term" value="F:heme binding"/>
    <property type="evidence" value="ECO:0007669"/>
    <property type="project" value="InterPro"/>
</dbReference>
<organism evidence="5 6">
    <name type="scientific">Eiseniibacteriota bacterium</name>
    <dbReference type="NCBI Taxonomy" id="2212470"/>
    <lineage>
        <taxon>Bacteria</taxon>
        <taxon>Candidatus Eiseniibacteriota</taxon>
    </lineage>
</organism>
<accession>A0A948WB34</accession>
<dbReference type="GO" id="GO:0017004">
    <property type="term" value="P:cytochrome complex assembly"/>
    <property type="evidence" value="ECO:0007669"/>
    <property type="project" value="UniProtKB-KW"/>
</dbReference>
<evidence type="ECO:0000256" key="2">
    <source>
        <dbReference type="ARBA" id="ARBA00022617"/>
    </source>
</evidence>
<evidence type="ECO:0000256" key="1">
    <source>
        <dbReference type="ARBA" id="ARBA00004370"/>
    </source>
</evidence>
<gene>
    <name evidence="5" type="ORF">KJ970_01625</name>
</gene>
<comment type="caution">
    <text evidence="5">The sequence shown here is derived from an EMBL/GenBank/DDBJ whole genome shotgun (WGS) entry which is preliminary data.</text>
</comment>
<dbReference type="AlphaFoldDB" id="A0A948WB34"/>
<evidence type="ECO:0000256" key="3">
    <source>
        <dbReference type="ARBA" id="ARBA00022748"/>
    </source>
</evidence>
<keyword evidence="4" id="KW-0472">Membrane</keyword>
<proteinExistence type="predicted"/>
<protein>
    <submittedName>
        <fullName evidence="5">Cytochrome c maturation protein CcmE</fullName>
    </submittedName>
</protein>
<reference evidence="5" key="1">
    <citation type="submission" date="2021-05" db="EMBL/GenBank/DDBJ databases">
        <title>Energy efficiency and biological interactions define the core microbiome of deep oligotrophic groundwater.</title>
        <authorList>
            <person name="Mehrshad M."/>
            <person name="Lopez-Fernandez M."/>
            <person name="Bell E."/>
            <person name="Bernier-Latmani R."/>
            <person name="Bertilsson S."/>
            <person name="Dopson M."/>
        </authorList>
    </citation>
    <scope>NUCLEOTIDE SEQUENCE</scope>
    <source>
        <strain evidence="5">Modern_marine.mb.64</strain>
    </source>
</reference>
<keyword evidence="2" id="KW-0408">Iron</keyword>
<dbReference type="SUPFAM" id="SSF82093">
    <property type="entry name" value="Heme chaperone CcmE"/>
    <property type="match status" value="1"/>
</dbReference>
<keyword evidence="2" id="KW-0479">Metal-binding</keyword>
<comment type="subcellular location">
    <subcellularLocation>
        <location evidence="1">Membrane</location>
    </subcellularLocation>
</comment>
<name>A0A948WB34_UNCEI</name>
<keyword evidence="3" id="KW-0201">Cytochrome c-type biogenesis</keyword>
<dbReference type="Pfam" id="PF03100">
    <property type="entry name" value="CcmE"/>
    <property type="match status" value="1"/>
</dbReference>
<dbReference type="InterPro" id="IPR004329">
    <property type="entry name" value="CcmE"/>
</dbReference>
<dbReference type="Gene3D" id="2.40.50.140">
    <property type="entry name" value="Nucleic acid-binding proteins"/>
    <property type="match status" value="1"/>
</dbReference>
<sequence>MNRRVRISIAVAILGCGFALLVGQGLKGTMIYSLTVDEVVGRNHKDPVDGLRVEGRIVSGSIVQRPADNFLKFEMTDGKSTLPVIYRGIVPDTFGDMGEVTVEGRYLPDGGFVADFLMAKCPSKYEMDPEALENRGGDHPPAPESR</sequence>
<dbReference type="Proteomes" id="UP000777784">
    <property type="component" value="Unassembled WGS sequence"/>
</dbReference>
<dbReference type="GO" id="GO:0005886">
    <property type="term" value="C:plasma membrane"/>
    <property type="evidence" value="ECO:0007669"/>
    <property type="project" value="InterPro"/>
</dbReference>
<dbReference type="GO" id="GO:0017003">
    <property type="term" value="P:protein-heme linkage"/>
    <property type="evidence" value="ECO:0007669"/>
    <property type="project" value="InterPro"/>
</dbReference>
<keyword evidence="2" id="KW-0349">Heme</keyword>
<dbReference type="InterPro" id="IPR012340">
    <property type="entry name" value="NA-bd_OB-fold"/>
</dbReference>
<dbReference type="InterPro" id="IPR036127">
    <property type="entry name" value="CcmE-like_sf"/>
</dbReference>
<evidence type="ECO:0000313" key="6">
    <source>
        <dbReference type="Proteomes" id="UP000777784"/>
    </source>
</evidence>
<evidence type="ECO:0000256" key="4">
    <source>
        <dbReference type="ARBA" id="ARBA00023136"/>
    </source>
</evidence>
<evidence type="ECO:0000313" key="5">
    <source>
        <dbReference type="EMBL" id="MBU2689603.1"/>
    </source>
</evidence>
<dbReference type="EMBL" id="JAHJDP010000012">
    <property type="protein sequence ID" value="MBU2689603.1"/>
    <property type="molecule type" value="Genomic_DNA"/>
</dbReference>